<evidence type="ECO:0000259" key="2">
    <source>
        <dbReference type="PROSITE" id="PS51278"/>
    </source>
</evidence>
<dbReference type="PROSITE" id="PS51278">
    <property type="entry name" value="GATASE_TYPE_2"/>
    <property type="match status" value="1"/>
</dbReference>
<reference evidence="3" key="1">
    <citation type="submission" date="2018-06" db="EMBL/GenBank/DDBJ databases">
        <authorList>
            <person name="Zhirakovskaya E."/>
        </authorList>
    </citation>
    <scope>NUCLEOTIDE SEQUENCE</scope>
</reference>
<dbReference type="NCBIfam" id="TIGR03442">
    <property type="entry name" value="ergothioneine biosynthesis protein EgtC"/>
    <property type="match status" value="1"/>
</dbReference>
<dbReference type="AlphaFoldDB" id="A0A3B0YXP1"/>
<dbReference type="InterPro" id="IPR029055">
    <property type="entry name" value="Ntn_hydrolases_N"/>
</dbReference>
<evidence type="ECO:0000313" key="3">
    <source>
        <dbReference type="EMBL" id="VAW80132.1"/>
    </source>
</evidence>
<gene>
    <name evidence="3" type="ORF">MNBD_GAMMA14-2267</name>
</gene>
<dbReference type="InterPro" id="IPR017932">
    <property type="entry name" value="GATase_2_dom"/>
</dbReference>
<feature type="domain" description="Glutamine amidotransferase type-2" evidence="2">
    <location>
        <begin position="2"/>
        <end position="251"/>
    </location>
</feature>
<name>A0A3B0YXP1_9ZZZZ</name>
<dbReference type="InterPro" id="IPR017808">
    <property type="entry name" value="EgtC"/>
</dbReference>
<dbReference type="InterPro" id="IPR026869">
    <property type="entry name" value="EgtC-like"/>
</dbReference>
<organism evidence="3">
    <name type="scientific">hydrothermal vent metagenome</name>
    <dbReference type="NCBI Taxonomy" id="652676"/>
    <lineage>
        <taxon>unclassified sequences</taxon>
        <taxon>metagenomes</taxon>
        <taxon>ecological metagenomes</taxon>
    </lineage>
</organism>
<evidence type="ECO:0000256" key="1">
    <source>
        <dbReference type="ARBA" id="ARBA00022962"/>
    </source>
</evidence>
<protein>
    <recommendedName>
        <fullName evidence="2">Glutamine amidotransferase type-2 domain-containing protein</fullName>
    </recommendedName>
</protein>
<dbReference type="Pfam" id="PF13230">
    <property type="entry name" value="GATase_4"/>
    <property type="match status" value="1"/>
</dbReference>
<accession>A0A3B0YXP1</accession>
<proteinExistence type="predicted"/>
<dbReference type="PANTHER" id="PTHR43187:SF1">
    <property type="entry name" value="GLUTAMINE AMIDOTRANSFERASE DUG3-RELATED"/>
    <property type="match status" value="1"/>
</dbReference>
<sequence length="259" mass="28995">MCRIAAYLGEPVALSHFLLDPPHSLEVQGWSPQELKYARLNADGFGFAWYDEADRPAVYVNPAPIWSDPNLPHLARTLKSPLWLASIRSATPGIPVNHVNTQPFIDNEFLFDHNGLIDDFHGAVQQRMIQQLAPGLLATIRGNTESEYLFAALRQLLDDNPDLPVETALAELMDNIAIWAEGRRCLLNLVVSDGERLYAVRHALGDDSPSLYYTTDDEMFPGAQLIASERLTESSFWQSVPEHQILVLDPEEPPELLSL</sequence>
<dbReference type="SUPFAM" id="SSF56235">
    <property type="entry name" value="N-terminal nucleophile aminohydrolases (Ntn hydrolases)"/>
    <property type="match status" value="1"/>
</dbReference>
<dbReference type="PANTHER" id="PTHR43187">
    <property type="entry name" value="GLUTAMINE AMIDOTRANSFERASE DUG3-RELATED"/>
    <property type="match status" value="1"/>
</dbReference>
<dbReference type="GO" id="GO:0052699">
    <property type="term" value="P:ergothioneine biosynthetic process"/>
    <property type="evidence" value="ECO:0007669"/>
    <property type="project" value="InterPro"/>
</dbReference>
<dbReference type="EMBL" id="UOFM01000342">
    <property type="protein sequence ID" value="VAW80132.1"/>
    <property type="molecule type" value="Genomic_DNA"/>
</dbReference>
<dbReference type="Gene3D" id="3.60.20.10">
    <property type="entry name" value="Glutamine Phosphoribosylpyrophosphate, subunit 1, domain 1"/>
    <property type="match status" value="1"/>
</dbReference>
<dbReference type="CDD" id="cd01908">
    <property type="entry name" value="YafJ"/>
    <property type="match status" value="1"/>
</dbReference>
<keyword evidence="1" id="KW-0315">Glutamine amidotransferase</keyword>
<dbReference type="InterPro" id="IPR052373">
    <property type="entry name" value="Gamma-glu_amide_hydrolase"/>
</dbReference>